<evidence type="ECO:0000256" key="5">
    <source>
        <dbReference type="ARBA" id="ARBA00022984"/>
    </source>
</evidence>
<evidence type="ECO:0000313" key="11">
    <source>
        <dbReference type="Proteomes" id="UP000033934"/>
    </source>
</evidence>
<accession>A0A0G0LEK3</accession>
<dbReference type="AlphaFoldDB" id="A0A0G0LEK3"/>
<feature type="transmembrane region" description="Helical" evidence="8">
    <location>
        <begin position="137"/>
        <end position="156"/>
    </location>
</feature>
<dbReference type="GO" id="GO:0005886">
    <property type="term" value="C:plasma membrane"/>
    <property type="evidence" value="ECO:0007669"/>
    <property type="project" value="UniProtKB-SubCell"/>
</dbReference>
<keyword evidence="8 9" id="KW-0961">Cell wall biogenesis/degradation</keyword>
<keyword evidence="8 9" id="KW-0813">Transport</keyword>
<feature type="transmembrane region" description="Helical" evidence="8">
    <location>
        <begin position="355"/>
        <end position="377"/>
    </location>
</feature>
<dbReference type="HAMAP" id="MF_02078">
    <property type="entry name" value="MurJ_MviN"/>
    <property type="match status" value="1"/>
</dbReference>
<feature type="transmembrane region" description="Helical" evidence="8">
    <location>
        <begin position="319"/>
        <end position="343"/>
    </location>
</feature>
<evidence type="ECO:0000256" key="8">
    <source>
        <dbReference type="HAMAP-Rule" id="MF_02078"/>
    </source>
</evidence>
<dbReference type="PANTHER" id="PTHR47019">
    <property type="entry name" value="LIPID II FLIPPASE MURJ"/>
    <property type="match status" value="1"/>
</dbReference>
<keyword evidence="7 8" id="KW-0472">Membrane</keyword>
<dbReference type="UniPathway" id="UPA00219"/>
<evidence type="ECO:0000256" key="7">
    <source>
        <dbReference type="ARBA" id="ARBA00023136"/>
    </source>
</evidence>
<protein>
    <recommendedName>
        <fullName evidence="8">Probable lipid II flippase MurJ</fullName>
    </recommendedName>
</protein>
<dbReference type="GO" id="GO:0009252">
    <property type="term" value="P:peptidoglycan biosynthetic process"/>
    <property type="evidence" value="ECO:0007669"/>
    <property type="project" value="UniProtKB-UniRule"/>
</dbReference>
<feature type="transmembrane region" description="Helical" evidence="8">
    <location>
        <begin position="279"/>
        <end position="298"/>
    </location>
</feature>
<feature type="transmembrane region" description="Helical" evidence="8">
    <location>
        <begin position="192"/>
        <end position="212"/>
    </location>
</feature>
<dbReference type="GO" id="GO:0015648">
    <property type="term" value="F:lipid-linked peptidoglycan transporter activity"/>
    <property type="evidence" value="ECO:0007669"/>
    <property type="project" value="UniProtKB-UniRule"/>
</dbReference>
<name>A0A0G0LEK3_9BACT</name>
<feature type="transmembrane region" description="Helical" evidence="8">
    <location>
        <begin position="96"/>
        <end position="117"/>
    </location>
</feature>
<dbReference type="Pfam" id="PF03023">
    <property type="entry name" value="MurJ"/>
    <property type="match status" value="1"/>
</dbReference>
<feature type="transmembrane region" description="Helical" evidence="8">
    <location>
        <begin position="168"/>
        <end position="186"/>
    </location>
</feature>
<dbReference type="GO" id="GO:0008360">
    <property type="term" value="P:regulation of cell shape"/>
    <property type="evidence" value="ECO:0007669"/>
    <property type="project" value="UniProtKB-UniRule"/>
</dbReference>
<dbReference type="PANTHER" id="PTHR47019:SF1">
    <property type="entry name" value="LIPID II FLIPPASE MURJ"/>
    <property type="match status" value="1"/>
</dbReference>
<proteinExistence type="inferred from homology"/>
<dbReference type="GO" id="GO:0034204">
    <property type="term" value="P:lipid translocation"/>
    <property type="evidence" value="ECO:0007669"/>
    <property type="project" value="TreeGrafter"/>
</dbReference>
<dbReference type="CDD" id="cd13123">
    <property type="entry name" value="MATE_MurJ_like"/>
    <property type="match status" value="1"/>
</dbReference>
<dbReference type="GO" id="GO:0071555">
    <property type="term" value="P:cell wall organization"/>
    <property type="evidence" value="ECO:0007669"/>
    <property type="project" value="UniProtKB-UniRule"/>
</dbReference>
<evidence type="ECO:0000256" key="4">
    <source>
        <dbReference type="ARBA" id="ARBA00022960"/>
    </source>
</evidence>
<feature type="transmembrane region" description="Helical" evidence="8">
    <location>
        <begin position="251"/>
        <end position="273"/>
    </location>
</feature>
<feature type="transmembrane region" description="Helical" evidence="8">
    <location>
        <begin position="21"/>
        <end position="41"/>
    </location>
</feature>
<dbReference type="InterPro" id="IPR051050">
    <property type="entry name" value="Lipid_II_flippase_MurJ/MviN"/>
</dbReference>
<comment type="caution">
    <text evidence="10">The sequence shown here is derived from an EMBL/GenBank/DDBJ whole genome shotgun (WGS) entry which is preliminary data.</text>
</comment>
<keyword evidence="2 8" id="KW-1003">Cell membrane</keyword>
<evidence type="ECO:0000256" key="6">
    <source>
        <dbReference type="ARBA" id="ARBA00022989"/>
    </source>
</evidence>
<feature type="transmembrane region" description="Helical" evidence="8">
    <location>
        <begin position="490"/>
        <end position="510"/>
    </location>
</feature>
<gene>
    <name evidence="8" type="primary">murJ</name>
    <name evidence="10" type="ORF">UT11_C0024G0003</name>
</gene>
<keyword evidence="5 8" id="KW-0573">Peptidoglycan synthesis</keyword>
<keyword evidence="4 8" id="KW-0133">Cell shape</keyword>
<evidence type="ECO:0000256" key="9">
    <source>
        <dbReference type="PIRNR" id="PIRNR002869"/>
    </source>
</evidence>
<reference evidence="10 11" key="1">
    <citation type="journal article" date="2015" name="Nature">
        <title>rRNA introns, odd ribosomes, and small enigmatic genomes across a large radiation of phyla.</title>
        <authorList>
            <person name="Brown C.T."/>
            <person name="Hug L.A."/>
            <person name="Thomas B.C."/>
            <person name="Sharon I."/>
            <person name="Castelle C.J."/>
            <person name="Singh A."/>
            <person name="Wilkins M.J."/>
            <person name="Williams K.H."/>
            <person name="Banfield J.F."/>
        </authorList>
    </citation>
    <scope>NUCLEOTIDE SEQUENCE [LARGE SCALE GENOMIC DNA]</scope>
</reference>
<keyword evidence="3 8" id="KW-0812">Transmembrane</keyword>
<evidence type="ECO:0000256" key="1">
    <source>
        <dbReference type="ARBA" id="ARBA00004651"/>
    </source>
</evidence>
<evidence type="ECO:0000256" key="3">
    <source>
        <dbReference type="ARBA" id="ARBA00022692"/>
    </source>
</evidence>
<feature type="transmembrane region" description="Helical" evidence="8">
    <location>
        <begin position="447"/>
        <end position="470"/>
    </location>
</feature>
<keyword evidence="6 8" id="KW-1133">Transmembrane helix</keyword>
<dbReference type="PRINTS" id="PR01806">
    <property type="entry name" value="VIRFACTRMVIN"/>
</dbReference>
<dbReference type="Proteomes" id="UP000033934">
    <property type="component" value="Unassembled WGS sequence"/>
</dbReference>
<feature type="transmembrane region" description="Helical" evidence="8">
    <location>
        <begin position="415"/>
        <end position="435"/>
    </location>
</feature>
<dbReference type="PIRSF" id="PIRSF002869">
    <property type="entry name" value="MviN"/>
    <property type="match status" value="1"/>
</dbReference>
<dbReference type="InterPro" id="IPR004268">
    <property type="entry name" value="MurJ"/>
</dbReference>
<evidence type="ECO:0000313" key="10">
    <source>
        <dbReference type="EMBL" id="KKQ89482.1"/>
    </source>
</evidence>
<comment type="subcellular location">
    <subcellularLocation>
        <location evidence="1 8">Cell membrane</location>
        <topology evidence="1 8">Multi-pass membrane protein</topology>
    </subcellularLocation>
</comment>
<evidence type="ECO:0000256" key="2">
    <source>
        <dbReference type="ARBA" id="ARBA00022475"/>
    </source>
</evidence>
<comment type="pathway">
    <text evidence="8">Cell wall biogenesis; peptidoglycan biosynthesis.</text>
</comment>
<dbReference type="NCBIfam" id="TIGR01695">
    <property type="entry name" value="murJ_mviN"/>
    <property type="match status" value="1"/>
</dbReference>
<feature type="transmembrane region" description="Helical" evidence="8">
    <location>
        <begin position="61"/>
        <end position="84"/>
    </location>
</feature>
<organism evidence="10 11">
    <name type="scientific">Berkelbacteria bacterium GW2011_GWA2_38_9</name>
    <dbReference type="NCBI Taxonomy" id="1618334"/>
    <lineage>
        <taxon>Bacteria</taxon>
        <taxon>Candidatus Berkelbacteria</taxon>
    </lineage>
</organism>
<comment type="function">
    <text evidence="8 9">Involved in peptidoglycan biosynthesis. Transports lipid-linked peptidoglycan precursors from the inner to the outer leaflet of the cytoplasmic membrane.</text>
</comment>
<dbReference type="EMBL" id="LBVO01000024">
    <property type="protein sequence ID" value="KKQ89482.1"/>
    <property type="molecule type" value="Genomic_DNA"/>
</dbReference>
<comment type="similarity">
    <text evidence="8 9">Belongs to the MurJ/MviN family.</text>
</comment>
<sequence>MIRKLKDFLHRPNSLKGATGILAITLFLSNVLGLLRNVVLAGKFQPEELDIYFAGFQIPNLIFNLLVLGAISTAFIPVFSELIASKKIKESWQVTATLFNLVTIVLVVLSVVLIIFAPQTIHYIVPGFEKHRLDETIAVSRIMFLQAIIFGWSYIVSGVLNSYKRFTAYALAPLFYNISIIIGALLGDRIGIIGLSWFVVFGAFLHFLVQLIPAWKIGFRPSLTLQLKNQSLKQILKLMLPRNFSLGIQQINMLVFTAMASVMAAGSIAVFNLTNDFQTAPTVIFANSLAIALFPTLSELASKKDWPEFERVFAKSLRITIFFLMPSAFIMFILRAQIMRLYVGLGKSFDWEATIMAMNTLAYFAIGIVPVGIVAIYSRVFYALKNTKLPMYLGAGSIIISIILANFFGKLGVGGLALALSIGNIINAVLLYIAYKYVYHKQLEELQVLKTAGVSFGTSIIMITGIWYTLQLVDRFYQLDQIPTSTQEVLGLFIQTSIAFIVGCGIYWLLAKLWQKEELDLLHQRSKK</sequence>
<feature type="transmembrane region" description="Helical" evidence="8">
    <location>
        <begin position="389"/>
        <end position="409"/>
    </location>
</feature>